<evidence type="ECO:0000313" key="1">
    <source>
        <dbReference type="EMBL" id="KAI4367462.1"/>
    </source>
</evidence>
<dbReference type="EMBL" id="CM042885">
    <property type="protein sequence ID" value="KAI4367462.1"/>
    <property type="molecule type" value="Genomic_DNA"/>
</dbReference>
<reference evidence="2" key="1">
    <citation type="journal article" date="2023" name="Front. Plant Sci.">
        <title>Chromosomal-level genome assembly of Melastoma candidum provides insights into trichome evolution.</title>
        <authorList>
            <person name="Zhong Y."/>
            <person name="Wu W."/>
            <person name="Sun C."/>
            <person name="Zou P."/>
            <person name="Liu Y."/>
            <person name="Dai S."/>
            <person name="Zhou R."/>
        </authorList>
    </citation>
    <scope>NUCLEOTIDE SEQUENCE [LARGE SCALE GENOMIC DNA]</scope>
</reference>
<evidence type="ECO:0000313" key="2">
    <source>
        <dbReference type="Proteomes" id="UP001057402"/>
    </source>
</evidence>
<name>A0ACB9QPT3_9MYRT</name>
<organism evidence="1 2">
    <name type="scientific">Melastoma candidum</name>
    <dbReference type="NCBI Taxonomy" id="119954"/>
    <lineage>
        <taxon>Eukaryota</taxon>
        <taxon>Viridiplantae</taxon>
        <taxon>Streptophyta</taxon>
        <taxon>Embryophyta</taxon>
        <taxon>Tracheophyta</taxon>
        <taxon>Spermatophyta</taxon>
        <taxon>Magnoliopsida</taxon>
        <taxon>eudicotyledons</taxon>
        <taxon>Gunneridae</taxon>
        <taxon>Pentapetalae</taxon>
        <taxon>rosids</taxon>
        <taxon>malvids</taxon>
        <taxon>Myrtales</taxon>
        <taxon>Melastomataceae</taxon>
        <taxon>Melastomatoideae</taxon>
        <taxon>Melastomateae</taxon>
        <taxon>Melastoma</taxon>
    </lineage>
</organism>
<dbReference type="Proteomes" id="UP001057402">
    <property type="component" value="Chromosome 6"/>
</dbReference>
<keyword evidence="2" id="KW-1185">Reference proteome</keyword>
<sequence>MDLNMDCTLFCCDLTEAGNKFSSVGFGGKNASKAIHESTYAGDIFPKSSDDGCQLVLGLGPTPSAYSKSHPGIVKETLASETDSILKLGLSEVTKDGLSVLEGSVTGENYFNSYLPGLVSPESCRLSIPIVDEGSTSAKNSGGYLPSLLLDPRMDDGNYIQRLDIGTTTHCPLSQPSCEISATTEVSGGTISGQTATATSSNHRTGNLKKCKFPCCPKGARGASGLCIGHGGGQRCQKPGCNKGAESRTAYCKAHGGGRRCQELGCTKSGGWQNGILHSTRGRKEMWISRWLH</sequence>
<comment type="caution">
    <text evidence="1">The sequence shown here is derived from an EMBL/GenBank/DDBJ whole genome shotgun (WGS) entry which is preliminary data.</text>
</comment>
<protein>
    <submittedName>
        <fullName evidence="1">Uncharacterized protein</fullName>
    </submittedName>
</protein>
<proteinExistence type="predicted"/>
<gene>
    <name evidence="1" type="ORF">MLD38_023198</name>
</gene>
<accession>A0ACB9QPT3</accession>